<evidence type="ECO:0000256" key="4">
    <source>
        <dbReference type="ARBA" id="ARBA00022898"/>
    </source>
</evidence>
<protein>
    <recommendedName>
        <fullName evidence="7">Glutamate decarboxylase</fullName>
    </recommendedName>
</protein>
<evidence type="ECO:0000256" key="3">
    <source>
        <dbReference type="ARBA" id="ARBA00022793"/>
    </source>
</evidence>
<evidence type="ECO:0000313" key="5">
    <source>
        <dbReference type="EMBL" id="RUS72457.1"/>
    </source>
</evidence>
<dbReference type="Pfam" id="PF00282">
    <property type="entry name" value="Pyridoxal_deC"/>
    <property type="match status" value="1"/>
</dbReference>
<dbReference type="InterPro" id="IPR002129">
    <property type="entry name" value="PyrdxlP-dep_de-COase"/>
</dbReference>
<dbReference type="AlphaFoldDB" id="A0A433ST69"/>
<comment type="cofactor">
    <cofactor evidence="1">
        <name>pyridoxal 5'-phosphate</name>
        <dbReference type="ChEBI" id="CHEBI:597326"/>
    </cofactor>
</comment>
<comment type="caution">
    <text evidence="5">The sequence shown here is derived from an EMBL/GenBank/DDBJ whole genome shotgun (WGS) entry which is preliminary data.</text>
</comment>
<evidence type="ECO:0000313" key="6">
    <source>
        <dbReference type="Proteomes" id="UP000271974"/>
    </source>
</evidence>
<keyword evidence="3" id="KW-0210">Decarboxylase</keyword>
<gene>
    <name evidence="5" type="ORF">EGW08_019774</name>
</gene>
<dbReference type="Gene3D" id="3.90.1150.170">
    <property type="match status" value="1"/>
</dbReference>
<organism evidence="5 6">
    <name type="scientific">Elysia chlorotica</name>
    <name type="common">Eastern emerald elysia</name>
    <name type="synonym">Sea slug</name>
    <dbReference type="NCBI Taxonomy" id="188477"/>
    <lineage>
        <taxon>Eukaryota</taxon>
        <taxon>Metazoa</taxon>
        <taxon>Spiralia</taxon>
        <taxon>Lophotrochozoa</taxon>
        <taxon>Mollusca</taxon>
        <taxon>Gastropoda</taxon>
        <taxon>Heterobranchia</taxon>
        <taxon>Euthyneura</taxon>
        <taxon>Panpulmonata</taxon>
        <taxon>Sacoglossa</taxon>
        <taxon>Placobranchoidea</taxon>
        <taxon>Plakobranchidae</taxon>
        <taxon>Elysia</taxon>
    </lineage>
</organism>
<reference evidence="5 6" key="1">
    <citation type="submission" date="2019-01" db="EMBL/GenBank/DDBJ databases">
        <title>A draft genome assembly of the solar-powered sea slug Elysia chlorotica.</title>
        <authorList>
            <person name="Cai H."/>
            <person name="Li Q."/>
            <person name="Fang X."/>
            <person name="Li J."/>
            <person name="Curtis N.E."/>
            <person name="Altenburger A."/>
            <person name="Shibata T."/>
            <person name="Feng M."/>
            <person name="Maeda T."/>
            <person name="Schwartz J.A."/>
            <person name="Shigenobu S."/>
            <person name="Lundholm N."/>
            <person name="Nishiyama T."/>
            <person name="Yang H."/>
            <person name="Hasebe M."/>
            <person name="Li S."/>
            <person name="Pierce S.K."/>
            <person name="Wang J."/>
        </authorList>
    </citation>
    <scope>NUCLEOTIDE SEQUENCE [LARGE SCALE GENOMIC DNA]</scope>
    <source>
        <strain evidence="5">EC2010</strain>
        <tissue evidence="5">Whole organism of an adult</tissue>
    </source>
</reference>
<sequence>MCGRNVDIVKLWMQWRALGDAGMEEKIDLGFENAQYFTEKLKVTEGFKMVLPEFQCINICFWYIPRRLRGKIEDKAWWQEVNDVAPKLKERMMKAGTLMIQYQALSDKNWVNFYRIIMLNRHLTHRDLDFVLEEFERLGHDL</sequence>
<name>A0A433ST69_ELYCH</name>
<proteinExistence type="inferred from homology"/>
<dbReference type="EMBL" id="RQTK01001064">
    <property type="protein sequence ID" value="RUS72457.1"/>
    <property type="molecule type" value="Genomic_DNA"/>
</dbReference>
<dbReference type="Proteomes" id="UP000271974">
    <property type="component" value="Unassembled WGS sequence"/>
</dbReference>
<evidence type="ECO:0008006" key="7">
    <source>
        <dbReference type="Google" id="ProtNLM"/>
    </source>
</evidence>
<dbReference type="SUPFAM" id="SSF53383">
    <property type="entry name" value="PLP-dependent transferases"/>
    <property type="match status" value="1"/>
</dbReference>
<dbReference type="GO" id="GO:0030170">
    <property type="term" value="F:pyridoxal phosphate binding"/>
    <property type="evidence" value="ECO:0007669"/>
    <property type="project" value="InterPro"/>
</dbReference>
<evidence type="ECO:0000256" key="2">
    <source>
        <dbReference type="ARBA" id="ARBA00009533"/>
    </source>
</evidence>
<dbReference type="STRING" id="188477.A0A433ST69"/>
<evidence type="ECO:0000256" key="1">
    <source>
        <dbReference type="ARBA" id="ARBA00001933"/>
    </source>
</evidence>
<comment type="similarity">
    <text evidence="2">Belongs to the group II decarboxylase family.</text>
</comment>
<dbReference type="GO" id="GO:0019752">
    <property type="term" value="P:carboxylic acid metabolic process"/>
    <property type="evidence" value="ECO:0007669"/>
    <property type="project" value="InterPro"/>
</dbReference>
<keyword evidence="6" id="KW-1185">Reference proteome</keyword>
<dbReference type="OrthoDB" id="392571at2759"/>
<accession>A0A433ST69</accession>
<dbReference type="PANTHER" id="PTHR45677">
    <property type="entry name" value="GLUTAMATE DECARBOXYLASE-RELATED"/>
    <property type="match status" value="1"/>
</dbReference>
<dbReference type="InterPro" id="IPR015424">
    <property type="entry name" value="PyrdxlP-dep_Trfase"/>
</dbReference>
<keyword evidence="4" id="KW-0663">Pyridoxal phosphate</keyword>
<dbReference type="PANTHER" id="PTHR45677:SF8">
    <property type="entry name" value="CYSTEINE SULFINIC ACID DECARBOXYLASE"/>
    <property type="match status" value="1"/>
</dbReference>
<dbReference type="GO" id="GO:0005737">
    <property type="term" value="C:cytoplasm"/>
    <property type="evidence" value="ECO:0007669"/>
    <property type="project" value="TreeGrafter"/>
</dbReference>
<keyword evidence="3" id="KW-0456">Lyase</keyword>
<dbReference type="GO" id="GO:0016831">
    <property type="term" value="F:carboxy-lyase activity"/>
    <property type="evidence" value="ECO:0007669"/>
    <property type="project" value="UniProtKB-KW"/>
</dbReference>